<dbReference type="GO" id="GO:0044281">
    <property type="term" value="P:small molecule metabolic process"/>
    <property type="evidence" value="ECO:0007669"/>
    <property type="project" value="UniProtKB-ARBA"/>
</dbReference>
<keyword evidence="3" id="KW-0479">Metal-binding</keyword>
<gene>
    <name evidence="6" type="ORF">AC482_05260</name>
</gene>
<dbReference type="Gene3D" id="3.40.50.1000">
    <property type="entry name" value="HAD superfamily/HAD-like"/>
    <property type="match status" value="1"/>
</dbReference>
<keyword evidence="4" id="KW-0378">Hydrolase</keyword>
<dbReference type="AlphaFoldDB" id="A0A0M0BN01"/>
<dbReference type="SFLD" id="SFLDG01129">
    <property type="entry name" value="C1.5:_HAD__Beta-PGM__Phosphata"/>
    <property type="match status" value="1"/>
</dbReference>
<dbReference type="SUPFAM" id="SSF56784">
    <property type="entry name" value="HAD-like"/>
    <property type="match status" value="1"/>
</dbReference>
<evidence type="ECO:0000256" key="5">
    <source>
        <dbReference type="ARBA" id="ARBA00022842"/>
    </source>
</evidence>
<reference evidence="6 7" key="1">
    <citation type="submission" date="2015-06" db="EMBL/GenBank/DDBJ databases">
        <title>New insights into the roles of widespread benthic archaea in carbon and nitrogen cycling.</title>
        <authorList>
            <person name="Lazar C.S."/>
            <person name="Baker B.J."/>
            <person name="Seitz K.W."/>
            <person name="Hyde A.S."/>
            <person name="Dick G.J."/>
            <person name="Hinrichs K.-U."/>
            <person name="Teske A.P."/>
        </authorList>
    </citation>
    <scope>NUCLEOTIDE SEQUENCE [LARGE SCALE GENOMIC DNA]</scope>
    <source>
        <strain evidence="6">DG-45</strain>
    </source>
</reference>
<dbReference type="PRINTS" id="PR00413">
    <property type="entry name" value="HADHALOGNASE"/>
</dbReference>
<evidence type="ECO:0000256" key="3">
    <source>
        <dbReference type="ARBA" id="ARBA00022723"/>
    </source>
</evidence>
<organism evidence="6 7">
    <name type="scientific">miscellaneous Crenarchaeota group-15 archaeon DG-45</name>
    <dbReference type="NCBI Taxonomy" id="1685127"/>
    <lineage>
        <taxon>Archaea</taxon>
        <taxon>Candidatus Bathyarchaeota</taxon>
        <taxon>MCG-15</taxon>
    </lineage>
</organism>
<sequence length="229" mass="26168">MITTVFMDYDGTIHDYDSVLFRTFEGILGLSGREFHRIYVYDIHRAIVHTRYPEKHDDMIFHCKLLFQHLSEPFDPELAGLICQKFDDASEEAQIRPKYFPEAIAALDEMKGMGLKLCLSTGSGAERKAETLECHTGVQFFDHIFSEPKIGFLKTEPSYYRIALGWARARPEETVSIGDTPMSDIRPAKAVGITTIWVNRRGEPTPENPDQRPDFEVHDLIEAVEVLSE</sequence>
<dbReference type="Gene3D" id="1.10.150.520">
    <property type="match status" value="1"/>
</dbReference>
<name>A0A0M0BN01_9ARCH</name>
<evidence type="ECO:0000313" key="6">
    <source>
        <dbReference type="EMBL" id="KON29928.1"/>
    </source>
</evidence>
<evidence type="ECO:0008006" key="8">
    <source>
        <dbReference type="Google" id="ProtNLM"/>
    </source>
</evidence>
<comment type="cofactor">
    <cofactor evidence="1">
        <name>Mg(2+)</name>
        <dbReference type="ChEBI" id="CHEBI:18420"/>
    </cofactor>
</comment>
<dbReference type="GO" id="GO:0046872">
    <property type="term" value="F:metal ion binding"/>
    <property type="evidence" value="ECO:0007669"/>
    <property type="project" value="UniProtKB-KW"/>
</dbReference>
<dbReference type="InterPro" id="IPR036412">
    <property type="entry name" value="HAD-like_sf"/>
</dbReference>
<dbReference type="InterPro" id="IPR006439">
    <property type="entry name" value="HAD-SF_hydro_IA"/>
</dbReference>
<comment type="similarity">
    <text evidence="2">Belongs to the HAD-like hydrolase superfamily.</text>
</comment>
<evidence type="ECO:0000256" key="1">
    <source>
        <dbReference type="ARBA" id="ARBA00001946"/>
    </source>
</evidence>
<keyword evidence="5" id="KW-0460">Magnesium</keyword>
<dbReference type="InterPro" id="IPR051400">
    <property type="entry name" value="HAD-like_hydrolase"/>
</dbReference>
<evidence type="ECO:0000256" key="2">
    <source>
        <dbReference type="ARBA" id="ARBA00007958"/>
    </source>
</evidence>
<accession>A0A0M0BN01</accession>
<dbReference type="Proteomes" id="UP000037210">
    <property type="component" value="Unassembled WGS sequence"/>
</dbReference>
<proteinExistence type="inferred from homology"/>
<dbReference type="PANTHER" id="PTHR46470:SF2">
    <property type="entry name" value="GLYCERALDEHYDE 3-PHOSPHATE PHOSPHATASE"/>
    <property type="match status" value="1"/>
</dbReference>
<dbReference type="EMBL" id="LFWZ01000047">
    <property type="protein sequence ID" value="KON29928.1"/>
    <property type="molecule type" value="Genomic_DNA"/>
</dbReference>
<dbReference type="InterPro" id="IPR023214">
    <property type="entry name" value="HAD_sf"/>
</dbReference>
<comment type="caution">
    <text evidence="6">The sequence shown here is derived from an EMBL/GenBank/DDBJ whole genome shotgun (WGS) entry which is preliminary data.</text>
</comment>
<dbReference type="GO" id="GO:0016791">
    <property type="term" value="F:phosphatase activity"/>
    <property type="evidence" value="ECO:0007669"/>
    <property type="project" value="TreeGrafter"/>
</dbReference>
<evidence type="ECO:0000256" key="4">
    <source>
        <dbReference type="ARBA" id="ARBA00022801"/>
    </source>
</evidence>
<protein>
    <recommendedName>
        <fullName evidence="8">Haloacid dehalogenase</fullName>
    </recommendedName>
</protein>
<dbReference type="Pfam" id="PF00702">
    <property type="entry name" value="Hydrolase"/>
    <property type="match status" value="1"/>
</dbReference>
<dbReference type="PANTHER" id="PTHR46470">
    <property type="entry name" value="N-ACYLNEURAMINATE-9-PHOSPHATASE"/>
    <property type="match status" value="1"/>
</dbReference>
<evidence type="ECO:0000313" key="7">
    <source>
        <dbReference type="Proteomes" id="UP000037210"/>
    </source>
</evidence>
<dbReference type="SFLD" id="SFLDS00003">
    <property type="entry name" value="Haloacid_Dehalogenase"/>
    <property type="match status" value="1"/>
</dbReference>